<dbReference type="SUPFAM" id="SSF88946">
    <property type="entry name" value="Sigma2 domain of RNA polymerase sigma factors"/>
    <property type="match status" value="1"/>
</dbReference>
<dbReference type="InterPro" id="IPR000792">
    <property type="entry name" value="Tscrpt_reg_LuxR_C"/>
</dbReference>
<dbReference type="GO" id="GO:0006352">
    <property type="term" value="P:DNA-templated transcription initiation"/>
    <property type="evidence" value="ECO:0007669"/>
    <property type="project" value="InterPro"/>
</dbReference>
<evidence type="ECO:0000256" key="5">
    <source>
        <dbReference type="ARBA" id="ARBA00023163"/>
    </source>
</evidence>
<dbReference type="NCBIfam" id="TIGR02985">
    <property type="entry name" value="Sig70_bacteroi1"/>
    <property type="match status" value="1"/>
</dbReference>
<dbReference type="InterPro" id="IPR036388">
    <property type="entry name" value="WH-like_DNA-bd_sf"/>
</dbReference>
<comment type="caution">
    <text evidence="8">The sequence shown here is derived from an EMBL/GenBank/DDBJ whole genome shotgun (WGS) entry which is preliminary data.</text>
</comment>
<dbReference type="NCBIfam" id="TIGR02937">
    <property type="entry name" value="sigma70-ECF"/>
    <property type="match status" value="1"/>
</dbReference>
<dbReference type="EMBL" id="AQHV01000011">
    <property type="protein sequence ID" value="KKB56073.1"/>
    <property type="molecule type" value="Genomic_DNA"/>
</dbReference>
<evidence type="ECO:0000259" key="7">
    <source>
        <dbReference type="SMART" id="SM00421"/>
    </source>
</evidence>
<gene>
    <name evidence="8" type="ORF">HMPREF1535_02046</name>
</gene>
<evidence type="ECO:0000256" key="6">
    <source>
        <dbReference type="RuleBase" id="RU000716"/>
    </source>
</evidence>
<sequence length="198" mass="23150">MKKHAIATIDSDVLLRLKLGDEKAFEVVYWKYSSWVFNFIQSLLYDKSLAEDLTQTVFLKIWEKRTSIDPELGFDSYLFAIARNLVYKETENRLQSEQVNIALKDRSIETESLMEENIDADSLKEYIDTLVEQLPPSRKDIFHLSRRHHLSNKEIAARLSISEKTVETQLYRALRFIKQKLSDDTNLAILMLLMIKGC</sequence>
<evidence type="ECO:0000313" key="8">
    <source>
        <dbReference type="EMBL" id="KKB56073.1"/>
    </source>
</evidence>
<accession>A0A0F5JEC9</accession>
<evidence type="ECO:0000256" key="3">
    <source>
        <dbReference type="ARBA" id="ARBA00023082"/>
    </source>
</evidence>
<dbReference type="STRING" id="927665.HMPREF1535_02046"/>
<reference evidence="8 9" key="1">
    <citation type="submission" date="2013-04" db="EMBL/GenBank/DDBJ databases">
        <title>The Genome Sequence of Parabacteroides goldsteinii DSM 19448.</title>
        <authorList>
            <consortium name="The Broad Institute Genomics Platform"/>
            <person name="Earl A."/>
            <person name="Ward D."/>
            <person name="Feldgarden M."/>
            <person name="Gevers D."/>
            <person name="Martens E."/>
            <person name="Sakamoto M."/>
            <person name="Benno Y."/>
            <person name="Song Y."/>
            <person name="Liu C."/>
            <person name="Lee J."/>
            <person name="Bolanos M."/>
            <person name="Vaisanen M.L."/>
            <person name="Finegold S.M."/>
            <person name="Walker B."/>
            <person name="Young S."/>
            <person name="Zeng Q."/>
            <person name="Gargeya S."/>
            <person name="Fitzgerald M."/>
            <person name="Haas B."/>
            <person name="Abouelleil A."/>
            <person name="Allen A.W."/>
            <person name="Alvarado L."/>
            <person name="Arachchi H.M."/>
            <person name="Berlin A.M."/>
            <person name="Chapman S.B."/>
            <person name="Gainer-Dewar J."/>
            <person name="Goldberg J."/>
            <person name="Griggs A."/>
            <person name="Gujja S."/>
            <person name="Hansen M."/>
            <person name="Howarth C."/>
            <person name="Imamovic A."/>
            <person name="Ireland A."/>
            <person name="Larimer J."/>
            <person name="McCowan C."/>
            <person name="Murphy C."/>
            <person name="Pearson M."/>
            <person name="Poon T.W."/>
            <person name="Priest M."/>
            <person name="Roberts A."/>
            <person name="Saif S."/>
            <person name="Shea T."/>
            <person name="Sisk P."/>
            <person name="Sykes S."/>
            <person name="Wortman J."/>
            <person name="Nusbaum C."/>
            <person name="Birren B."/>
        </authorList>
    </citation>
    <scope>NUCLEOTIDE SEQUENCE [LARGE SCALE GENOMIC DNA]</scope>
    <source>
        <strain evidence="8 9">DSM 19448</strain>
    </source>
</reference>
<dbReference type="Proteomes" id="UP000033047">
    <property type="component" value="Unassembled WGS sequence"/>
</dbReference>
<dbReference type="PANTHER" id="PTHR43133:SF46">
    <property type="entry name" value="RNA POLYMERASE SIGMA-70 FACTOR ECF SUBFAMILY"/>
    <property type="match status" value="1"/>
</dbReference>
<dbReference type="InterPro" id="IPR007627">
    <property type="entry name" value="RNA_pol_sigma70_r2"/>
</dbReference>
<dbReference type="InterPro" id="IPR000838">
    <property type="entry name" value="RNA_pol_sigma70_ECF_CS"/>
</dbReference>
<dbReference type="InterPro" id="IPR014327">
    <property type="entry name" value="RNA_pol_sigma70_bacteroid"/>
</dbReference>
<comment type="similarity">
    <text evidence="1 6">Belongs to the sigma-70 factor family. ECF subfamily.</text>
</comment>
<dbReference type="SUPFAM" id="SSF88659">
    <property type="entry name" value="Sigma3 and sigma4 domains of RNA polymerase sigma factors"/>
    <property type="match status" value="1"/>
</dbReference>
<organism evidence="8 9">
    <name type="scientific">Parabacteroides goldsteinii DSM 19448 = WAL 12034</name>
    <dbReference type="NCBI Taxonomy" id="927665"/>
    <lineage>
        <taxon>Bacteria</taxon>
        <taxon>Pseudomonadati</taxon>
        <taxon>Bacteroidota</taxon>
        <taxon>Bacteroidia</taxon>
        <taxon>Bacteroidales</taxon>
        <taxon>Tannerellaceae</taxon>
        <taxon>Parabacteroides</taxon>
    </lineage>
</organism>
<keyword evidence="4 6" id="KW-0238">DNA-binding</keyword>
<dbReference type="Gene3D" id="1.10.1740.10">
    <property type="match status" value="1"/>
</dbReference>
<dbReference type="PROSITE" id="PS01063">
    <property type="entry name" value="SIGMA70_ECF"/>
    <property type="match status" value="1"/>
</dbReference>
<evidence type="ECO:0000256" key="4">
    <source>
        <dbReference type="ARBA" id="ARBA00023125"/>
    </source>
</evidence>
<dbReference type="HOGENOM" id="CLU_047691_4_1_10"/>
<feature type="domain" description="HTH luxR-type" evidence="7">
    <location>
        <begin position="141"/>
        <end position="191"/>
    </location>
</feature>
<dbReference type="InterPro" id="IPR013249">
    <property type="entry name" value="RNA_pol_sigma70_r4_t2"/>
</dbReference>
<dbReference type="Gene3D" id="1.10.10.10">
    <property type="entry name" value="Winged helix-like DNA-binding domain superfamily/Winged helix DNA-binding domain"/>
    <property type="match status" value="1"/>
</dbReference>
<dbReference type="GO" id="GO:0003677">
    <property type="term" value="F:DNA binding"/>
    <property type="evidence" value="ECO:0007669"/>
    <property type="project" value="UniProtKB-KW"/>
</dbReference>
<evidence type="ECO:0000313" key="9">
    <source>
        <dbReference type="Proteomes" id="UP000033047"/>
    </source>
</evidence>
<dbReference type="Pfam" id="PF08281">
    <property type="entry name" value="Sigma70_r4_2"/>
    <property type="match status" value="1"/>
</dbReference>
<dbReference type="GO" id="GO:0016987">
    <property type="term" value="F:sigma factor activity"/>
    <property type="evidence" value="ECO:0007669"/>
    <property type="project" value="UniProtKB-KW"/>
</dbReference>
<evidence type="ECO:0000256" key="2">
    <source>
        <dbReference type="ARBA" id="ARBA00023015"/>
    </source>
</evidence>
<keyword evidence="5 6" id="KW-0804">Transcription</keyword>
<dbReference type="PATRIC" id="fig|927665.4.peg.2099"/>
<protein>
    <recommendedName>
        <fullName evidence="6">RNA polymerase sigma factor</fullName>
    </recommendedName>
</protein>
<dbReference type="AlphaFoldDB" id="A0A0F5JEC9"/>
<keyword evidence="3 6" id="KW-0731">Sigma factor</keyword>
<dbReference type="InterPro" id="IPR013324">
    <property type="entry name" value="RNA_pol_sigma_r3/r4-like"/>
</dbReference>
<dbReference type="Pfam" id="PF04542">
    <property type="entry name" value="Sigma70_r2"/>
    <property type="match status" value="1"/>
</dbReference>
<dbReference type="InterPro" id="IPR039425">
    <property type="entry name" value="RNA_pol_sigma-70-like"/>
</dbReference>
<name>A0A0F5JEC9_9BACT</name>
<dbReference type="RefSeq" id="WP_046146019.1">
    <property type="nucleotide sequence ID" value="NZ_KQ033912.1"/>
</dbReference>
<dbReference type="InterPro" id="IPR014284">
    <property type="entry name" value="RNA_pol_sigma-70_dom"/>
</dbReference>
<proteinExistence type="inferred from homology"/>
<dbReference type="PANTHER" id="PTHR43133">
    <property type="entry name" value="RNA POLYMERASE ECF-TYPE SIGMA FACTO"/>
    <property type="match status" value="1"/>
</dbReference>
<dbReference type="SMART" id="SM00421">
    <property type="entry name" value="HTH_LUXR"/>
    <property type="match status" value="1"/>
</dbReference>
<evidence type="ECO:0000256" key="1">
    <source>
        <dbReference type="ARBA" id="ARBA00010641"/>
    </source>
</evidence>
<dbReference type="InterPro" id="IPR013325">
    <property type="entry name" value="RNA_pol_sigma_r2"/>
</dbReference>
<keyword evidence="2 6" id="KW-0805">Transcription regulation</keyword>